<reference evidence="4" key="2">
    <citation type="submission" date="2020-08" db="EMBL/GenBank/DDBJ databases">
        <title>De Novo Assembly of kiwifruit Actinidia rufa.</title>
        <authorList>
            <person name="Sugita-Konishi S."/>
            <person name="Sato K."/>
            <person name="Mori E."/>
            <person name="Abe Y."/>
            <person name="Kisaki G."/>
            <person name="Hamano K."/>
            <person name="Suezawa K."/>
            <person name="Otani M."/>
            <person name="Fukuda T."/>
            <person name="Manabe T."/>
            <person name="Gomi K."/>
            <person name="Tabuchi M."/>
            <person name="Akimitsu K."/>
            <person name="Kataoka I."/>
        </authorList>
    </citation>
    <scope>NUCLEOTIDE SEQUENCE</scope>
    <source>
        <strain evidence="4">Fuchu</strain>
    </source>
</reference>
<reference evidence="5" key="1">
    <citation type="submission" date="2019-07" db="EMBL/GenBank/DDBJ databases">
        <title>De Novo Assembly of kiwifruit Actinidia rufa.</title>
        <authorList>
            <person name="Sugita-Konishi S."/>
            <person name="Sato K."/>
            <person name="Mori E."/>
            <person name="Abe Y."/>
            <person name="Kisaki G."/>
            <person name="Hamano K."/>
            <person name="Suezawa K."/>
            <person name="Otani M."/>
            <person name="Fukuda T."/>
            <person name="Manabe T."/>
            <person name="Gomi K."/>
            <person name="Tabuchi M."/>
            <person name="Akimitsu K."/>
            <person name="Kataoka I."/>
        </authorList>
    </citation>
    <scope>NUCLEOTIDE SEQUENCE [LARGE SCALE GENOMIC DNA]</scope>
    <source>
        <strain evidence="5">cv. Fuchu</strain>
        <strain evidence="3">Fuchu</strain>
    </source>
</reference>
<evidence type="ECO:0000256" key="2">
    <source>
        <dbReference type="SAM" id="SignalP"/>
    </source>
</evidence>
<comment type="caution">
    <text evidence="4">The sequence shown here is derived from an EMBL/GenBank/DDBJ whole genome shotgun (WGS) entry which is preliminary data.</text>
</comment>
<name>A0A7J0D919_9ERIC</name>
<dbReference type="EMBL" id="BJWL01000057">
    <property type="protein sequence ID" value="GFS28846.1"/>
    <property type="molecule type" value="Genomic_DNA"/>
</dbReference>
<feature type="compositionally biased region" description="Polar residues" evidence="1">
    <location>
        <begin position="66"/>
        <end position="80"/>
    </location>
</feature>
<sequence length="164" mass="17168">MNPVPRQITPILFLFVSPLQSNALQGPGGMEGIKNQVVPPGDPIHRLRALNNLHIPGPEKGGTSEPIASNASNPLSSDPSLASELTAANEPPPAIEPRRASCLSPAGGAEPNDLIPSASFLFQVPLLADSPLLALHLLIHWYLSAGSNPARDDVEGCTLLLKAN</sequence>
<keyword evidence="2" id="KW-0732">Signal</keyword>
<evidence type="ECO:0000256" key="1">
    <source>
        <dbReference type="SAM" id="MobiDB-lite"/>
    </source>
</evidence>
<organism evidence="4 5">
    <name type="scientific">Actinidia rufa</name>
    <dbReference type="NCBI Taxonomy" id="165716"/>
    <lineage>
        <taxon>Eukaryota</taxon>
        <taxon>Viridiplantae</taxon>
        <taxon>Streptophyta</taxon>
        <taxon>Embryophyta</taxon>
        <taxon>Tracheophyta</taxon>
        <taxon>Spermatophyta</taxon>
        <taxon>Magnoliopsida</taxon>
        <taxon>eudicotyledons</taxon>
        <taxon>Gunneridae</taxon>
        <taxon>Pentapetalae</taxon>
        <taxon>asterids</taxon>
        <taxon>Ericales</taxon>
        <taxon>Actinidiaceae</taxon>
        <taxon>Actinidia</taxon>
    </lineage>
</organism>
<feature type="region of interest" description="Disordered" evidence="1">
    <location>
        <begin position="53"/>
        <end position="105"/>
    </location>
</feature>
<dbReference type="Proteomes" id="UP000585474">
    <property type="component" value="Unassembled WGS sequence"/>
</dbReference>
<dbReference type="EMBL" id="BJWL01000055">
    <property type="protein sequence ID" value="GFS28823.1"/>
    <property type="molecule type" value="Genomic_DNA"/>
</dbReference>
<feature type="signal peptide" evidence="2">
    <location>
        <begin position="1"/>
        <end position="23"/>
    </location>
</feature>
<evidence type="ECO:0000313" key="4">
    <source>
        <dbReference type="EMBL" id="GFS28846.1"/>
    </source>
</evidence>
<keyword evidence="5" id="KW-1185">Reference proteome</keyword>
<proteinExistence type="predicted"/>
<feature type="chain" id="PRO_5033911034" evidence="2">
    <location>
        <begin position="24"/>
        <end position="164"/>
    </location>
</feature>
<evidence type="ECO:0000313" key="5">
    <source>
        <dbReference type="Proteomes" id="UP000585474"/>
    </source>
</evidence>
<evidence type="ECO:0000313" key="3">
    <source>
        <dbReference type="EMBL" id="GFS28823.1"/>
    </source>
</evidence>
<dbReference type="AlphaFoldDB" id="A0A7J0D919"/>
<gene>
    <name evidence="3" type="ORF">Acr_00g0004110</name>
    <name evidence="4" type="ORF">Acr_00g0004250</name>
</gene>
<protein>
    <submittedName>
        <fullName evidence="4">Uncharacterized protein</fullName>
    </submittedName>
</protein>
<accession>A0A7J0D919</accession>